<comment type="caution">
    <text evidence="1">The sequence shown here is derived from an EMBL/GenBank/DDBJ whole genome shotgun (WGS) entry which is preliminary data.</text>
</comment>
<keyword evidence="2" id="KW-1185">Reference proteome</keyword>
<dbReference type="Proteomes" id="UP001430953">
    <property type="component" value="Unassembled WGS sequence"/>
</dbReference>
<accession>A0AAW2FJ99</accession>
<evidence type="ECO:0000313" key="1">
    <source>
        <dbReference type="EMBL" id="KAL0115099.1"/>
    </source>
</evidence>
<evidence type="ECO:0000313" key="2">
    <source>
        <dbReference type="Proteomes" id="UP001430953"/>
    </source>
</evidence>
<sequence length="168" mass="19631">MRAGFKRVTILSDCRLCVSEFATERRKNFSKYFREKKTPYRSLERTPPDTRDIIYGDSYGPWSDVYYVPCKCCTALDVHHVTLYVRRRVRGSISEATTSSPRFVAIYARMRTVVSRLSCRRRLNRAQKNATRFAVSGWRVGIFLSRRLFFVDSLRNDSLSLKINSCAF</sequence>
<name>A0AAW2FJ99_9HYME</name>
<reference evidence="1 2" key="1">
    <citation type="submission" date="2023-03" db="EMBL/GenBank/DDBJ databases">
        <title>High recombination rates correlate with genetic variation in Cardiocondyla obscurior ants.</title>
        <authorList>
            <person name="Errbii M."/>
        </authorList>
    </citation>
    <scope>NUCLEOTIDE SEQUENCE [LARGE SCALE GENOMIC DNA]</scope>
    <source>
        <strain evidence="1">Alpha-2009</strain>
        <tissue evidence="1">Whole body</tissue>
    </source>
</reference>
<dbReference type="EMBL" id="JADYXP020000010">
    <property type="protein sequence ID" value="KAL0115099.1"/>
    <property type="molecule type" value="Genomic_DNA"/>
</dbReference>
<proteinExistence type="predicted"/>
<organism evidence="1 2">
    <name type="scientific">Cardiocondyla obscurior</name>
    <dbReference type="NCBI Taxonomy" id="286306"/>
    <lineage>
        <taxon>Eukaryota</taxon>
        <taxon>Metazoa</taxon>
        <taxon>Ecdysozoa</taxon>
        <taxon>Arthropoda</taxon>
        <taxon>Hexapoda</taxon>
        <taxon>Insecta</taxon>
        <taxon>Pterygota</taxon>
        <taxon>Neoptera</taxon>
        <taxon>Endopterygota</taxon>
        <taxon>Hymenoptera</taxon>
        <taxon>Apocrita</taxon>
        <taxon>Aculeata</taxon>
        <taxon>Formicoidea</taxon>
        <taxon>Formicidae</taxon>
        <taxon>Myrmicinae</taxon>
        <taxon>Cardiocondyla</taxon>
    </lineage>
</organism>
<dbReference type="AlphaFoldDB" id="A0AAW2FJ99"/>
<protein>
    <submittedName>
        <fullName evidence="1">Uncharacterized protein</fullName>
    </submittedName>
</protein>
<gene>
    <name evidence="1" type="ORF">PUN28_010582</name>
</gene>